<keyword evidence="2" id="KW-0472">Membrane</keyword>
<reference evidence="3 4" key="1">
    <citation type="submission" date="2021-01" db="EMBL/GenBank/DDBJ databases">
        <title>Whole genome shotgun sequence of Planotetraspora phitsanulokensis NBRC 104273.</title>
        <authorList>
            <person name="Komaki H."/>
            <person name="Tamura T."/>
        </authorList>
    </citation>
    <scope>NUCLEOTIDE SEQUENCE [LARGE SCALE GENOMIC DNA]</scope>
    <source>
        <strain evidence="3 4">NBRC 104273</strain>
    </source>
</reference>
<accession>A0A8J3XFM4</accession>
<sequence length="158" mass="16387">MLVAAGFAVVVGGCLLATAIFSPGETTGRIAVLAVVLTVFAARTADPLAALATAVMGWLVATGFLVNHEGELRLAGWPDLLRLGVLVAAVMAGTLWGRIRIARRAAAARVIEIAPDDSLLPAAAMILDATLPDAMLSGERRSRTASRSPVPARVRRPV</sequence>
<gene>
    <name evidence="3" type="ORF">Pph01_40970</name>
</gene>
<organism evidence="3 4">
    <name type="scientific">Planotetraspora phitsanulokensis</name>
    <dbReference type="NCBI Taxonomy" id="575192"/>
    <lineage>
        <taxon>Bacteria</taxon>
        <taxon>Bacillati</taxon>
        <taxon>Actinomycetota</taxon>
        <taxon>Actinomycetes</taxon>
        <taxon>Streptosporangiales</taxon>
        <taxon>Streptosporangiaceae</taxon>
        <taxon>Planotetraspora</taxon>
    </lineage>
</organism>
<proteinExistence type="predicted"/>
<keyword evidence="2" id="KW-1133">Transmembrane helix</keyword>
<evidence type="ECO:0000256" key="2">
    <source>
        <dbReference type="SAM" id="Phobius"/>
    </source>
</evidence>
<evidence type="ECO:0008006" key="5">
    <source>
        <dbReference type="Google" id="ProtNLM"/>
    </source>
</evidence>
<evidence type="ECO:0000313" key="3">
    <source>
        <dbReference type="EMBL" id="GII39094.1"/>
    </source>
</evidence>
<protein>
    <recommendedName>
        <fullName evidence="5">Histidine kinase</fullName>
    </recommendedName>
</protein>
<feature type="transmembrane region" description="Helical" evidence="2">
    <location>
        <begin position="26"/>
        <end position="42"/>
    </location>
</feature>
<feature type="transmembrane region" description="Helical" evidence="2">
    <location>
        <begin position="49"/>
        <end position="68"/>
    </location>
</feature>
<evidence type="ECO:0000256" key="1">
    <source>
        <dbReference type="SAM" id="MobiDB-lite"/>
    </source>
</evidence>
<name>A0A8J3XFM4_9ACTN</name>
<dbReference type="Proteomes" id="UP000622547">
    <property type="component" value="Unassembled WGS sequence"/>
</dbReference>
<feature type="transmembrane region" description="Helical" evidence="2">
    <location>
        <begin position="80"/>
        <end position="99"/>
    </location>
</feature>
<comment type="caution">
    <text evidence="3">The sequence shown here is derived from an EMBL/GenBank/DDBJ whole genome shotgun (WGS) entry which is preliminary data.</text>
</comment>
<dbReference type="EMBL" id="BOOP01000019">
    <property type="protein sequence ID" value="GII39094.1"/>
    <property type="molecule type" value="Genomic_DNA"/>
</dbReference>
<keyword evidence="4" id="KW-1185">Reference proteome</keyword>
<evidence type="ECO:0000313" key="4">
    <source>
        <dbReference type="Proteomes" id="UP000622547"/>
    </source>
</evidence>
<feature type="region of interest" description="Disordered" evidence="1">
    <location>
        <begin position="138"/>
        <end position="158"/>
    </location>
</feature>
<keyword evidence="2" id="KW-0812">Transmembrane</keyword>
<dbReference type="AlphaFoldDB" id="A0A8J3XFM4"/>